<feature type="repeat" description="ANK" evidence="3">
    <location>
        <begin position="78"/>
        <end position="114"/>
    </location>
</feature>
<feature type="repeat" description="ANK" evidence="3">
    <location>
        <begin position="222"/>
        <end position="254"/>
    </location>
</feature>
<dbReference type="PANTHER" id="PTHR24198">
    <property type="entry name" value="ANKYRIN REPEAT AND PROTEIN KINASE DOMAIN-CONTAINING PROTEIN"/>
    <property type="match status" value="1"/>
</dbReference>
<proteinExistence type="predicted"/>
<gene>
    <name evidence="4" type="ORF">CfE428DRAFT_0203</name>
</gene>
<keyword evidence="1" id="KW-0677">Repeat</keyword>
<dbReference type="SUPFAM" id="SSF48403">
    <property type="entry name" value="Ankyrin repeat"/>
    <property type="match status" value="2"/>
</dbReference>
<evidence type="ECO:0000313" key="4">
    <source>
        <dbReference type="EMBL" id="EDY22078.1"/>
    </source>
</evidence>
<dbReference type="PROSITE" id="PS50088">
    <property type="entry name" value="ANK_REPEAT"/>
    <property type="match status" value="8"/>
</dbReference>
<keyword evidence="5" id="KW-1185">Reference proteome</keyword>
<dbReference type="Pfam" id="PF12796">
    <property type="entry name" value="Ank_2"/>
    <property type="match status" value="5"/>
</dbReference>
<dbReference type="InterPro" id="IPR036770">
    <property type="entry name" value="Ankyrin_rpt-contain_sf"/>
</dbReference>
<feature type="repeat" description="ANK" evidence="3">
    <location>
        <begin position="499"/>
        <end position="526"/>
    </location>
</feature>
<dbReference type="PANTHER" id="PTHR24198:SF165">
    <property type="entry name" value="ANKYRIN REPEAT-CONTAINING PROTEIN-RELATED"/>
    <property type="match status" value="1"/>
</dbReference>
<feature type="repeat" description="ANK" evidence="3">
    <location>
        <begin position="45"/>
        <end position="77"/>
    </location>
</feature>
<feature type="repeat" description="ANK" evidence="3">
    <location>
        <begin position="465"/>
        <end position="498"/>
    </location>
</feature>
<comment type="caution">
    <text evidence="4">The sequence shown here is derived from an EMBL/GenBank/DDBJ whole genome shotgun (WGS) entry which is preliminary data.</text>
</comment>
<keyword evidence="2 3" id="KW-0040">ANK repeat</keyword>
<dbReference type="InterPro" id="IPR002110">
    <property type="entry name" value="Ankyrin_rpt"/>
</dbReference>
<feature type="repeat" description="ANK" evidence="3">
    <location>
        <begin position="115"/>
        <end position="147"/>
    </location>
</feature>
<evidence type="ECO:0000256" key="2">
    <source>
        <dbReference type="ARBA" id="ARBA00023043"/>
    </source>
</evidence>
<dbReference type="eggNOG" id="COG0666">
    <property type="taxonomic scope" value="Bacteria"/>
</dbReference>
<dbReference type="Proteomes" id="UP000005824">
    <property type="component" value="Unassembled WGS sequence"/>
</dbReference>
<name>B4CU40_9BACT</name>
<dbReference type="PROSITE" id="PS50297">
    <property type="entry name" value="ANK_REP_REGION"/>
    <property type="match status" value="5"/>
</dbReference>
<evidence type="ECO:0000256" key="3">
    <source>
        <dbReference type="PROSITE-ProRule" id="PRU00023"/>
    </source>
</evidence>
<evidence type="ECO:0000313" key="5">
    <source>
        <dbReference type="Proteomes" id="UP000005824"/>
    </source>
</evidence>
<dbReference type="InParanoid" id="B4CU40"/>
<dbReference type="AlphaFoldDB" id="B4CU40"/>
<accession>B4CU40</accession>
<feature type="repeat" description="ANK" evidence="3">
    <location>
        <begin position="391"/>
        <end position="423"/>
    </location>
</feature>
<evidence type="ECO:0000256" key="1">
    <source>
        <dbReference type="ARBA" id="ARBA00022737"/>
    </source>
</evidence>
<dbReference type="EMBL" id="ABVL01000001">
    <property type="protein sequence ID" value="EDY22078.1"/>
    <property type="molecule type" value="Genomic_DNA"/>
</dbReference>
<sequence length="526" mass="56507">MLCVCGPLAGAEDLLSLAEKGFHHDELRKELRASPQAALTLRDADQRTALHMSAMHGQFEDVFLLLEAGARIDVVDKAGYTPLRYALEGRQRAYGLLCAQVLVAGGANINRVDENGSTPLAIAVANGFRPAVEFLISQGAVVEPKEVPPEQQPLTIALRRNDAEMIALLEKAKTWAAKKSPDTSNRPDKVDARFLAAVRAGDIPLVVDLIQQGAVIDTADADGATALYIAVKEHRAEMVSLLLYNGADPNRAKNDGMTPLMASMPFFDIKGTGVFLMLIQFGADVNAVTKDGRTPLSEAVAARNNFTAKWCIWRGAKLDVKTKKGTLMQIAKARPDWPSMIDVLKKEGVADDEALPVSATEAAFNAVRAGDIAAVEEALKDGVAVDVTDDVGAPMLAWAAHYKRLDIVDLLLKHGANVDQRNAKTSKTALQEFALYGKDGNDGEAAERMQELLDRGADPNVVTKDGDTALMIAARTGTKGENLMLLLKLTKDLNARNKDGKTALGLAREYGNQDVAEILVSHGAVE</sequence>
<feature type="repeat" description="ANK" evidence="3">
    <location>
        <begin position="255"/>
        <end position="290"/>
    </location>
</feature>
<reference evidence="4 5" key="1">
    <citation type="journal article" date="2011" name="J. Bacteriol.">
        <title>Genome sequence of Chthoniobacter flavus Ellin428, an aerobic heterotrophic soil bacterium.</title>
        <authorList>
            <person name="Kant R."/>
            <person name="van Passel M.W."/>
            <person name="Palva A."/>
            <person name="Lucas S."/>
            <person name="Lapidus A."/>
            <person name="Glavina Del Rio T."/>
            <person name="Dalin E."/>
            <person name="Tice H."/>
            <person name="Bruce D."/>
            <person name="Goodwin L."/>
            <person name="Pitluck S."/>
            <person name="Larimer F.W."/>
            <person name="Land M.L."/>
            <person name="Hauser L."/>
            <person name="Sangwan P."/>
            <person name="de Vos W.M."/>
            <person name="Janssen P.H."/>
            <person name="Smidt H."/>
        </authorList>
    </citation>
    <scope>NUCLEOTIDE SEQUENCE [LARGE SCALE GENOMIC DNA]</scope>
    <source>
        <strain evidence="4 5">Ellin428</strain>
    </source>
</reference>
<protein>
    <submittedName>
        <fullName evidence="4">Ankyrin repeat protein</fullName>
    </submittedName>
</protein>
<dbReference type="Gene3D" id="1.25.40.20">
    <property type="entry name" value="Ankyrin repeat-containing domain"/>
    <property type="match status" value="5"/>
</dbReference>
<organism evidence="4 5">
    <name type="scientific">Chthoniobacter flavus Ellin428</name>
    <dbReference type="NCBI Taxonomy" id="497964"/>
    <lineage>
        <taxon>Bacteria</taxon>
        <taxon>Pseudomonadati</taxon>
        <taxon>Verrucomicrobiota</taxon>
        <taxon>Spartobacteria</taxon>
        <taxon>Chthoniobacterales</taxon>
        <taxon>Chthoniobacteraceae</taxon>
        <taxon>Chthoniobacter</taxon>
    </lineage>
</organism>
<dbReference type="STRING" id="497964.CfE428DRAFT_0203"/>
<dbReference type="SMART" id="SM00248">
    <property type="entry name" value="ANK"/>
    <property type="match status" value="12"/>
</dbReference>